<gene>
    <name evidence="1" type="ORF">SAMN02910451_03125</name>
</gene>
<dbReference type="EMBL" id="FMUR01000029">
    <property type="protein sequence ID" value="SCY56926.1"/>
    <property type="molecule type" value="Genomic_DNA"/>
</dbReference>
<dbReference type="OrthoDB" id="9867793at2"/>
<sequence length="101" mass="12264">MDELPSKMYRKIVKAPKHREMNKDDEVFNDYMLDPVNRDKREVLKAAYILYRNRMLIDIQLQDIRVLIENPDNDEYKRNDRLLAYFIKINELALKYTAKNV</sequence>
<protein>
    <submittedName>
        <fullName evidence="1">Uncharacterized protein</fullName>
    </submittedName>
</protein>
<keyword evidence="2" id="KW-1185">Reference proteome</keyword>
<evidence type="ECO:0000313" key="2">
    <source>
        <dbReference type="Proteomes" id="UP000183047"/>
    </source>
</evidence>
<name>A0A1G5GZG7_9FIRM</name>
<proteinExistence type="predicted"/>
<accession>A0A1G5GZG7</accession>
<dbReference type="AlphaFoldDB" id="A0A1G5GZG7"/>
<evidence type="ECO:0000313" key="1">
    <source>
        <dbReference type="EMBL" id="SCY56926.1"/>
    </source>
</evidence>
<dbReference type="Proteomes" id="UP000183047">
    <property type="component" value="Unassembled WGS sequence"/>
</dbReference>
<organism evidence="1 2">
    <name type="scientific">Butyrivibrio hungatei</name>
    <dbReference type="NCBI Taxonomy" id="185008"/>
    <lineage>
        <taxon>Bacteria</taxon>
        <taxon>Bacillati</taxon>
        <taxon>Bacillota</taxon>
        <taxon>Clostridia</taxon>
        <taxon>Lachnospirales</taxon>
        <taxon>Lachnospiraceae</taxon>
        <taxon>Butyrivibrio</taxon>
    </lineage>
</organism>
<reference evidence="2" key="1">
    <citation type="submission" date="2016-10" db="EMBL/GenBank/DDBJ databases">
        <authorList>
            <person name="Varghese N."/>
            <person name="Submissions S."/>
        </authorList>
    </citation>
    <scope>NUCLEOTIDE SEQUENCE [LARGE SCALE GENOMIC DNA]</scope>
    <source>
        <strain evidence="2">XBD2006</strain>
    </source>
</reference>